<name>A0AB39KS66_9CAUL</name>
<dbReference type="EMBL" id="CP158375">
    <property type="protein sequence ID" value="XDO96676.1"/>
    <property type="molecule type" value="Genomic_DNA"/>
</dbReference>
<feature type="chain" id="PRO_5044322498" description="Peptidase S10" evidence="2">
    <location>
        <begin position="31"/>
        <end position="496"/>
    </location>
</feature>
<evidence type="ECO:0000313" key="3">
    <source>
        <dbReference type="EMBL" id="XDO96676.1"/>
    </source>
</evidence>
<protein>
    <recommendedName>
        <fullName evidence="4">Peptidase S10</fullName>
    </recommendedName>
</protein>
<accession>A0AB39KS66</accession>
<dbReference type="SUPFAM" id="SSF53474">
    <property type="entry name" value="alpha/beta-Hydrolases"/>
    <property type="match status" value="1"/>
</dbReference>
<dbReference type="Pfam" id="PF00450">
    <property type="entry name" value="Peptidase_S10"/>
    <property type="match status" value="1"/>
</dbReference>
<feature type="region of interest" description="Disordered" evidence="1">
    <location>
        <begin position="341"/>
        <end position="360"/>
    </location>
</feature>
<evidence type="ECO:0008006" key="4">
    <source>
        <dbReference type="Google" id="ProtNLM"/>
    </source>
</evidence>
<keyword evidence="2" id="KW-0732">Signal</keyword>
<evidence type="ECO:0000256" key="2">
    <source>
        <dbReference type="SAM" id="SignalP"/>
    </source>
</evidence>
<feature type="signal peptide" evidence="2">
    <location>
        <begin position="1"/>
        <end position="30"/>
    </location>
</feature>
<sequence length="496" mass="52161">MSLLTRRALGARSAASLLLTGVGLASPALARAAAADIPAPASMSGTVTIGGKAIAYRGVASEIILPTKAGAPGTTVFSAAYLVQGASSRRPVTFLFNGGPGGATIALREGLAPRLTVNADNADGFAFADNPESLLDTSDLVFVDPPGVGYSRFLTPGAEKEFWGVEEDAAAMAAFIRIWLTQNDRMASPKFLVGESYAGIRVGFVAEMLAAGPQPIAMNGVVLVSPSTATRGSAPLAGHADPAVQALPSQAAAAWFHKKGAYTDRKVEAVAAEAHAFSSGPYAKALAQGDKIAPGEAAKIAEQVSRYTGFAAAGIQASGLKVPTDRFVKELLTETGERIGGSDARAKAPRSITDTRKAPYDDPSTSPYTLKYDLTKAVEGLFQGEFGYKPASGYIRLSYPANEQWNHQTSRGPVSMPLMFKELMAKNARLKVILMLGYYDLTIPYAGPMEEYLAADLPKGRFTHEVYPAGHAVFSNAASRRQATDALRAFYRSALS</sequence>
<organism evidence="3">
    <name type="scientific">Caulobacter sp. 73W</name>
    <dbReference type="NCBI Taxonomy" id="3161137"/>
    <lineage>
        <taxon>Bacteria</taxon>
        <taxon>Pseudomonadati</taxon>
        <taxon>Pseudomonadota</taxon>
        <taxon>Alphaproteobacteria</taxon>
        <taxon>Caulobacterales</taxon>
        <taxon>Caulobacteraceae</taxon>
        <taxon>Caulobacter</taxon>
    </lineage>
</organism>
<dbReference type="InterPro" id="IPR006311">
    <property type="entry name" value="TAT_signal"/>
</dbReference>
<dbReference type="InterPro" id="IPR029058">
    <property type="entry name" value="AB_hydrolase_fold"/>
</dbReference>
<evidence type="ECO:0000256" key="1">
    <source>
        <dbReference type="SAM" id="MobiDB-lite"/>
    </source>
</evidence>
<gene>
    <name evidence="3" type="ORF">ABOZ73_18210</name>
</gene>
<dbReference type="RefSeq" id="WP_369059516.1">
    <property type="nucleotide sequence ID" value="NZ_CP158375.1"/>
</dbReference>
<dbReference type="GO" id="GO:0004185">
    <property type="term" value="F:serine-type carboxypeptidase activity"/>
    <property type="evidence" value="ECO:0007669"/>
    <property type="project" value="InterPro"/>
</dbReference>
<reference evidence="3" key="1">
    <citation type="submission" date="2024-06" db="EMBL/GenBank/DDBJ databases">
        <title>Caulobacter inopinatus, sp. nov.</title>
        <authorList>
            <person name="Donachie S.P."/>
        </authorList>
    </citation>
    <scope>NUCLEOTIDE SEQUENCE</scope>
    <source>
        <strain evidence="3">73W</strain>
    </source>
</reference>
<dbReference type="Gene3D" id="3.40.50.1820">
    <property type="entry name" value="alpha/beta hydrolase"/>
    <property type="match status" value="1"/>
</dbReference>
<dbReference type="AlphaFoldDB" id="A0AB39KS66"/>
<dbReference type="PROSITE" id="PS51318">
    <property type="entry name" value="TAT"/>
    <property type="match status" value="1"/>
</dbReference>
<dbReference type="GO" id="GO:0006508">
    <property type="term" value="P:proteolysis"/>
    <property type="evidence" value="ECO:0007669"/>
    <property type="project" value="InterPro"/>
</dbReference>
<dbReference type="InterPro" id="IPR001563">
    <property type="entry name" value="Peptidase_S10"/>
</dbReference>
<proteinExistence type="predicted"/>